<name>A0ABX5H3N5_PHOAN</name>
<evidence type="ECO:0000313" key="2">
    <source>
        <dbReference type="Proteomes" id="UP000240989"/>
    </source>
</evidence>
<comment type="caution">
    <text evidence="1">The sequence shown here is derived from an EMBL/GenBank/DDBJ whole genome shotgun (WGS) entry which is preliminary data.</text>
</comment>
<gene>
    <name evidence="1" type="ORF">C0W27_10105</name>
</gene>
<protein>
    <submittedName>
        <fullName evidence="1">Uncharacterized protein</fullName>
    </submittedName>
</protein>
<sequence>MSKIKSLLISSRFAIAQREHKCKANSKHRIKNGDERFEIKNDRNWDKYCLECASKIIDKAQKDLEKLKPEKNSK</sequence>
<reference evidence="1 2" key="1">
    <citation type="submission" date="2018-01" db="EMBL/GenBank/DDBJ databases">
        <title>Whole genome sequencing of Histamine producing bacteria.</title>
        <authorList>
            <person name="Butler K."/>
        </authorList>
    </citation>
    <scope>NUCLEOTIDE SEQUENCE [LARGE SCALE GENOMIC DNA]</scope>
    <source>
        <strain evidence="1 2">A6-1</strain>
    </source>
</reference>
<keyword evidence="2" id="KW-1185">Reference proteome</keyword>
<dbReference type="Proteomes" id="UP000240989">
    <property type="component" value="Unassembled WGS sequence"/>
</dbReference>
<dbReference type="RefSeq" id="WP_045151644.1">
    <property type="nucleotide sequence ID" value="NZ_JZSW01000002.1"/>
</dbReference>
<dbReference type="EMBL" id="PYOU01000007">
    <property type="protein sequence ID" value="PSX10378.1"/>
    <property type="molecule type" value="Genomic_DNA"/>
</dbReference>
<proteinExistence type="predicted"/>
<organism evidence="1 2">
    <name type="scientific">Photobacterium angustum</name>
    <dbReference type="NCBI Taxonomy" id="661"/>
    <lineage>
        <taxon>Bacteria</taxon>
        <taxon>Pseudomonadati</taxon>
        <taxon>Pseudomonadota</taxon>
        <taxon>Gammaproteobacteria</taxon>
        <taxon>Vibrionales</taxon>
        <taxon>Vibrionaceae</taxon>
        <taxon>Photobacterium</taxon>
    </lineage>
</organism>
<accession>A0ABX5H3N5</accession>
<evidence type="ECO:0000313" key="1">
    <source>
        <dbReference type="EMBL" id="PSX10378.1"/>
    </source>
</evidence>